<name>A0A3M3XK63_PSEAP</name>
<reference evidence="2 3" key="1">
    <citation type="submission" date="2018-08" db="EMBL/GenBank/DDBJ databases">
        <title>Recombination of ecologically and evolutionarily significant loci maintains genetic cohesion in the Pseudomonas syringae species complex.</title>
        <authorList>
            <person name="Dillon M."/>
            <person name="Thakur S."/>
            <person name="Almeida R.N.D."/>
            <person name="Weir B.S."/>
            <person name="Guttman D.S."/>
        </authorList>
    </citation>
    <scope>NUCLEOTIDE SEQUENCE [LARGE SCALE GENOMIC DNA]</scope>
    <source>
        <strain evidence="2 3">ICMP 4388</strain>
    </source>
</reference>
<evidence type="ECO:0000313" key="3">
    <source>
        <dbReference type="Proteomes" id="UP000274541"/>
    </source>
</evidence>
<dbReference type="SUPFAM" id="SSF56801">
    <property type="entry name" value="Acetyl-CoA synthetase-like"/>
    <property type="match status" value="1"/>
</dbReference>
<dbReference type="Proteomes" id="UP000274541">
    <property type="component" value="Unassembled WGS sequence"/>
</dbReference>
<sequence>MPLASLAPQQLEDGEASVPIGRVVGARVAYILDADLALVPQGASGELYIGGAGLAQGYHQRPGMTAERFVADPFASNGGRLYRTGDLVRQ</sequence>
<dbReference type="GO" id="GO:0031177">
    <property type="term" value="F:phosphopantetheine binding"/>
    <property type="evidence" value="ECO:0007669"/>
    <property type="project" value="TreeGrafter"/>
</dbReference>
<proteinExistence type="predicted"/>
<dbReference type="GO" id="GO:0043041">
    <property type="term" value="P:amino acid activation for nonribosomal peptide biosynthetic process"/>
    <property type="evidence" value="ECO:0007669"/>
    <property type="project" value="TreeGrafter"/>
</dbReference>
<dbReference type="EMBL" id="RBPX01000070">
    <property type="protein sequence ID" value="RMO70371.1"/>
    <property type="molecule type" value="Genomic_DNA"/>
</dbReference>
<evidence type="ECO:0000313" key="2">
    <source>
        <dbReference type="EMBL" id="RMO70371.1"/>
    </source>
</evidence>
<dbReference type="InterPro" id="IPR042099">
    <property type="entry name" value="ANL_N_sf"/>
</dbReference>
<protein>
    <recommendedName>
        <fullName evidence="1">AMP-dependent synthetase/ligase domain-containing protein</fullName>
    </recommendedName>
</protein>
<dbReference type="Gene3D" id="3.40.50.12780">
    <property type="entry name" value="N-terminal domain of ligase-like"/>
    <property type="match status" value="1"/>
</dbReference>
<gene>
    <name evidence="2" type="ORF">ALQ37_05146</name>
</gene>
<dbReference type="GO" id="GO:0005737">
    <property type="term" value="C:cytoplasm"/>
    <property type="evidence" value="ECO:0007669"/>
    <property type="project" value="TreeGrafter"/>
</dbReference>
<dbReference type="AlphaFoldDB" id="A0A3M3XK63"/>
<dbReference type="PANTHER" id="PTHR45527:SF1">
    <property type="entry name" value="FATTY ACID SYNTHASE"/>
    <property type="match status" value="1"/>
</dbReference>
<feature type="non-terminal residue" evidence="2">
    <location>
        <position position="90"/>
    </location>
</feature>
<organism evidence="2 3">
    <name type="scientific">Pseudomonas syringae pv. aptata</name>
    <dbReference type="NCBI Taxonomy" id="83167"/>
    <lineage>
        <taxon>Bacteria</taxon>
        <taxon>Pseudomonadati</taxon>
        <taxon>Pseudomonadota</taxon>
        <taxon>Gammaproteobacteria</taxon>
        <taxon>Pseudomonadales</taxon>
        <taxon>Pseudomonadaceae</taxon>
        <taxon>Pseudomonas</taxon>
        <taxon>Pseudomonas syringae</taxon>
    </lineage>
</organism>
<dbReference type="PANTHER" id="PTHR45527">
    <property type="entry name" value="NONRIBOSOMAL PEPTIDE SYNTHETASE"/>
    <property type="match status" value="1"/>
</dbReference>
<evidence type="ECO:0000259" key="1">
    <source>
        <dbReference type="Pfam" id="PF00501"/>
    </source>
</evidence>
<feature type="domain" description="AMP-dependent synthetase/ligase" evidence="1">
    <location>
        <begin position="11"/>
        <end position="59"/>
    </location>
</feature>
<dbReference type="GO" id="GO:0044550">
    <property type="term" value="P:secondary metabolite biosynthetic process"/>
    <property type="evidence" value="ECO:0007669"/>
    <property type="project" value="TreeGrafter"/>
</dbReference>
<comment type="caution">
    <text evidence="2">The sequence shown here is derived from an EMBL/GenBank/DDBJ whole genome shotgun (WGS) entry which is preliminary data.</text>
</comment>
<dbReference type="InterPro" id="IPR000873">
    <property type="entry name" value="AMP-dep_synth/lig_dom"/>
</dbReference>
<accession>A0A3M3XK63</accession>
<dbReference type="Pfam" id="PF00501">
    <property type="entry name" value="AMP-binding"/>
    <property type="match status" value="1"/>
</dbReference>